<dbReference type="Gene3D" id="3.60.15.10">
    <property type="entry name" value="Ribonuclease Z/Hydroxyacylglutathione hydrolase-like"/>
    <property type="match status" value="1"/>
</dbReference>
<evidence type="ECO:0000259" key="1">
    <source>
        <dbReference type="Pfam" id="PF12706"/>
    </source>
</evidence>
<reference evidence="2" key="1">
    <citation type="submission" date="2021-04" db="EMBL/GenBank/DDBJ databases">
        <title>Biosynthetic gene clusters of Dactylosporangioum roseum.</title>
        <authorList>
            <person name="Hartkoorn R.C."/>
            <person name="Beaudoing E."/>
            <person name="Hot D."/>
            <person name="Moureu S."/>
        </authorList>
    </citation>
    <scope>NUCLEOTIDE SEQUENCE</scope>
    <source>
        <strain evidence="2">NRRL B-16295</strain>
    </source>
</reference>
<organism evidence="2 3">
    <name type="scientific">Dactylosporangium roseum</name>
    <dbReference type="NCBI Taxonomy" id="47989"/>
    <lineage>
        <taxon>Bacteria</taxon>
        <taxon>Bacillati</taxon>
        <taxon>Actinomycetota</taxon>
        <taxon>Actinomycetes</taxon>
        <taxon>Micromonosporales</taxon>
        <taxon>Micromonosporaceae</taxon>
        <taxon>Dactylosporangium</taxon>
    </lineage>
</organism>
<name>A0ABY5YWA1_9ACTN</name>
<sequence length="268" mass="30287">MDASATFIGTATVLLRIGEFTVLTDPNFLHAGQRAYLGYGLSTKRRTDPAMGIGDLPPLDGIVLSHLHGDHFDRVARRGLLRSLPIATTREAARRLRRWRFTGAVGLPDWERTTWRRGNEALRITAVPARHGPDGIYRMMPETMGSVIDWEVDGVRRLRLYMSGDTRFRESVLREIPQRFGDIDTAFLHLGATRLGGVMFTMNGREGVELTRLIRPRRAIPIHYDDYKAYREPVSRFLDVATNSGLGDQVRPIHRGETIDLAGVVDRR</sequence>
<feature type="domain" description="Metallo-beta-lactamase" evidence="1">
    <location>
        <begin position="43"/>
        <end position="224"/>
    </location>
</feature>
<dbReference type="Pfam" id="PF12706">
    <property type="entry name" value="Lactamase_B_2"/>
    <property type="match status" value="1"/>
</dbReference>
<evidence type="ECO:0000313" key="3">
    <source>
        <dbReference type="Proteomes" id="UP001058271"/>
    </source>
</evidence>
<dbReference type="InterPro" id="IPR001279">
    <property type="entry name" value="Metallo-B-lactamas"/>
</dbReference>
<gene>
    <name evidence="2" type="ORF">Drose_19670</name>
</gene>
<dbReference type="PANTHER" id="PTHR43546:SF7">
    <property type="entry name" value="METALLO-BETA-LACTAMASE DOMAIN-CONTAINING PROTEIN"/>
    <property type="match status" value="1"/>
</dbReference>
<protein>
    <submittedName>
        <fullName evidence="2">MBL fold metallo-hydrolase</fullName>
    </submittedName>
</protein>
<dbReference type="SUPFAM" id="SSF56281">
    <property type="entry name" value="Metallo-hydrolase/oxidoreductase"/>
    <property type="match status" value="1"/>
</dbReference>
<dbReference type="PANTHER" id="PTHR43546">
    <property type="entry name" value="UPF0173 METAL-DEPENDENT HYDROLASE MJ1163-RELATED"/>
    <property type="match status" value="1"/>
</dbReference>
<dbReference type="EMBL" id="CP073721">
    <property type="protein sequence ID" value="UWZ33532.1"/>
    <property type="molecule type" value="Genomic_DNA"/>
</dbReference>
<dbReference type="RefSeq" id="WP_260722785.1">
    <property type="nucleotide sequence ID" value="NZ_BAAABS010000062.1"/>
</dbReference>
<dbReference type="InterPro" id="IPR036866">
    <property type="entry name" value="RibonucZ/Hydroxyglut_hydro"/>
</dbReference>
<dbReference type="Proteomes" id="UP001058271">
    <property type="component" value="Chromosome"/>
</dbReference>
<accession>A0ABY5YWA1</accession>
<dbReference type="InterPro" id="IPR050114">
    <property type="entry name" value="UPF0173_UPF0282_UlaG_hydrolase"/>
</dbReference>
<proteinExistence type="predicted"/>
<evidence type="ECO:0000313" key="2">
    <source>
        <dbReference type="EMBL" id="UWZ33532.1"/>
    </source>
</evidence>
<keyword evidence="3" id="KW-1185">Reference proteome</keyword>